<feature type="non-terminal residue" evidence="2">
    <location>
        <position position="1"/>
    </location>
</feature>
<evidence type="ECO:0000313" key="2">
    <source>
        <dbReference type="EMBL" id="GLI67486.1"/>
    </source>
</evidence>
<feature type="region of interest" description="Disordered" evidence="1">
    <location>
        <begin position="200"/>
        <end position="238"/>
    </location>
</feature>
<evidence type="ECO:0000256" key="1">
    <source>
        <dbReference type="SAM" id="MobiDB-lite"/>
    </source>
</evidence>
<reference evidence="2 3" key="1">
    <citation type="journal article" date="2023" name="IScience">
        <title>Expanded male sex-determining region conserved during the evolution of homothallism in the green alga Volvox.</title>
        <authorList>
            <person name="Yamamoto K."/>
            <person name="Matsuzaki R."/>
            <person name="Mahakham W."/>
            <person name="Heman W."/>
            <person name="Sekimoto H."/>
            <person name="Kawachi M."/>
            <person name="Minakuchi Y."/>
            <person name="Toyoda A."/>
            <person name="Nozaki H."/>
        </authorList>
    </citation>
    <scope>NUCLEOTIDE SEQUENCE [LARGE SCALE GENOMIC DNA]</scope>
    <source>
        <strain evidence="2 3">NIES-4468</strain>
    </source>
</reference>
<feature type="compositionally biased region" description="Low complexity" evidence="1">
    <location>
        <begin position="24"/>
        <end position="34"/>
    </location>
</feature>
<protein>
    <submittedName>
        <fullName evidence="2">Uncharacterized protein</fullName>
    </submittedName>
</protein>
<feature type="compositionally biased region" description="Polar residues" evidence="1">
    <location>
        <begin position="139"/>
        <end position="158"/>
    </location>
</feature>
<feature type="compositionally biased region" description="Low complexity" evidence="1">
    <location>
        <begin position="208"/>
        <end position="230"/>
    </location>
</feature>
<dbReference type="EMBL" id="BSDZ01000078">
    <property type="protein sequence ID" value="GLI67486.1"/>
    <property type="molecule type" value="Genomic_DNA"/>
</dbReference>
<evidence type="ECO:0000313" key="3">
    <source>
        <dbReference type="Proteomes" id="UP001165090"/>
    </source>
</evidence>
<gene>
    <name evidence="2" type="ORF">VaNZ11_011666</name>
</gene>
<proteinExistence type="predicted"/>
<name>A0ABQ5SC82_9CHLO</name>
<keyword evidence="3" id="KW-1185">Reference proteome</keyword>
<comment type="caution">
    <text evidence="2">The sequence shown here is derived from an EMBL/GenBank/DDBJ whole genome shotgun (WGS) entry which is preliminary data.</text>
</comment>
<sequence length="296" mass="30433">ARYEGQSANSTAACTSAASRPAAVAAPVAATEPASDLRSSGGIRRSLPRKCGAAVRSMPMLVPSAPMAEAAQAKNSTTTKIRGISFNNPLYSRGKLAVAGSHDSGRAAAAASGTRKPRTSSRLAALATATRTGLASLWPSRTSPSWTSVRPPTSTGVPSQRGRQSTSRSSPQSLRTFPSAADGIAAVPQQLDGTTTSVMAPQDLSVTPGSSQSPQELSSSGGGASQPSSGINSMAYERGIGRLPPLRVRRETYAQPLPAVRSRKGAAESSGESGIWRNRAVLRPVTMPKVRPAATE</sequence>
<dbReference type="Proteomes" id="UP001165090">
    <property type="component" value="Unassembled WGS sequence"/>
</dbReference>
<feature type="compositionally biased region" description="Low complexity" evidence="1">
    <location>
        <begin position="159"/>
        <end position="173"/>
    </location>
</feature>
<organism evidence="2 3">
    <name type="scientific">Volvox africanus</name>
    <dbReference type="NCBI Taxonomy" id="51714"/>
    <lineage>
        <taxon>Eukaryota</taxon>
        <taxon>Viridiplantae</taxon>
        <taxon>Chlorophyta</taxon>
        <taxon>core chlorophytes</taxon>
        <taxon>Chlorophyceae</taxon>
        <taxon>CS clade</taxon>
        <taxon>Chlamydomonadales</taxon>
        <taxon>Volvocaceae</taxon>
        <taxon>Volvox</taxon>
    </lineage>
</organism>
<feature type="region of interest" description="Disordered" evidence="1">
    <location>
        <begin position="24"/>
        <end position="45"/>
    </location>
</feature>
<feature type="region of interest" description="Disordered" evidence="1">
    <location>
        <begin position="135"/>
        <end position="176"/>
    </location>
</feature>
<accession>A0ABQ5SC82</accession>